<feature type="transmembrane region" description="Helical" evidence="1">
    <location>
        <begin position="120"/>
        <end position="140"/>
    </location>
</feature>
<keyword evidence="1" id="KW-1133">Transmembrane helix</keyword>
<accession>A0ABY4LY31</accession>
<evidence type="ECO:0000313" key="2">
    <source>
        <dbReference type="EMBL" id="UPZ18004.1"/>
    </source>
</evidence>
<keyword evidence="1" id="KW-0472">Membrane</keyword>
<feature type="transmembrane region" description="Helical" evidence="1">
    <location>
        <begin position="146"/>
        <end position="169"/>
    </location>
</feature>
<evidence type="ECO:0000313" key="3">
    <source>
        <dbReference type="Proteomes" id="UP000829998"/>
    </source>
</evidence>
<dbReference type="RefSeq" id="WP_248729942.1">
    <property type="nucleotide sequence ID" value="NZ_CP096829.1"/>
</dbReference>
<dbReference type="EMBL" id="CP096829">
    <property type="protein sequence ID" value="UPZ18004.1"/>
    <property type="molecule type" value="Genomic_DNA"/>
</dbReference>
<keyword evidence="3" id="KW-1185">Reference proteome</keyword>
<name>A0ABY4LY31_9FLAO</name>
<proteinExistence type="predicted"/>
<feature type="transmembrane region" description="Helical" evidence="1">
    <location>
        <begin position="12"/>
        <end position="32"/>
    </location>
</feature>
<dbReference type="InterPro" id="IPR021683">
    <property type="entry name" value="DUF3267"/>
</dbReference>
<gene>
    <name evidence="2" type="ORF">M0M44_11795</name>
</gene>
<protein>
    <submittedName>
        <fullName evidence="2">DUF3267 domain-containing protein</fullName>
    </submittedName>
</protein>
<sequence>MKEVFVKSKKISLIGVICILPLAALSIIPYWIRWNSHIKADIKAIKTSLSIFEYNILNSITVIIAPCVLIFIGIIVHELIHALFMAVFTKNGFKSVRLGIMKQSLIPYAQCKEPLKGRKMLVISLAPFIFLGLIPTLYAYAFGNLIFWFTGLVMTLSAIGDFVYAYLILKTGLEHKILDHTNEVGFIIIDND</sequence>
<keyword evidence="1" id="KW-0812">Transmembrane</keyword>
<dbReference type="Pfam" id="PF11667">
    <property type="entry name" value="DUF3267"/>
    <property type="match status" value="1"/>
</dbReference>
<organism evidence="2 3">
    <name type="scientific">Flavobacterium humidisoli</name>
    <dbReference type="NCBI Taxonomy" id="2937442"/>
    <lineage>
        <taxon>Bacteria</taxon>
        <taxon>Pseudomonadati</taxon>
        <taxon>Bacteroidota</taxon>
        <taxon>Flavobacteriia</taxon>
        <taxon>Flavobacteriales</taxon>
        <taxon>Flavobacteriaceae</taxon>
        <taxon>Flavobacterium</taxon>
    </lineage>
</organism>
<feature type="transmembrane region" description="Helical" evidence="1">
    <location>
        <begin position="63"/>
        <end position="88"/>
    </location>
</feature>
<dbReference type="Proteomes" id="UP000829998">
    <property type="component" value="Chromosome"/>
</dbReference>
<evidence type="ECO:0000256" key="1">
    <source>
        <dbReference type="SAM" id="Phobius"/>
    </source>
</evidence>
<reference evidence="2 3" key="1">
    <citation type="submission" date="2022-04" db="EMBL/GenBank/DDBJ databases">
        <authorList>
            <person name="Ra J.-S."/>
            <person name="Kim S.-B."/>
        </authorList>
    </citation>
    <scope>NUCLEOTIDE SEQUENCE [LARGE SCALE GENOMIC DNA]</scope>
    <source>
        <strain evidence="2 3">MMS21-Er5</strain>
    </source>
</reference>